<proteinExistence type="predicted"/>
<evidence type="ECO:0000313" key="3">
    <source>
        <dbReference type="Proteomes" id="UP000193303"/>
    </source>
</evidence>
<evidence type="ECO:0000313" key="2">
    <source>
        <dbReference type="EMBL" id="OSI37079.1"/>
    </source>
</evidence>
<reference evidence="1 4" key="1">
    <citation type="submission" date="2017-01" db="EMBL/GenBank/DDBJ databases">
        <authorList>
            <person name="Wolfgang W.J."/>
            <person name="Cole J."/>
            <person name="Wroblewski D."/>
            <person name="Mcginnis J."/>
            <person name="Musser K.A."/>
        </authorList>
    </citation>
    <scope>NUCLEOTIDE SEQUENCE</scope>
    <source>
        <strain evidence="1">124861</strain>
        <strain evidence="2 4">93087</strain>
    </source>
</reference>
<dbReference type="OrthoDB" id="195194at2"/>
<organism evidence="1 3">
    <name type="scientific">Neisseria dumasiana</name>
    <dbReference type="NCBI Taxonomy" id="1931275"/>
    <lineage>
        <taxon>Bacteria</taxon>
        <taxon>Pseudomonadati</taxon>
        <taxon>Pseudomonadota</taxon>
        <taxon>Betaproteobacteria</taxon>
        <taxon>Neisseriales</taxon>
        <taxon>Neisseriaceae</taxon>
        <taxon>Neisseria</taxon>
    </lineage>
</organism>
<dbReference type="AlphaFoldDB" id="A0A1X3DLB2"/>
<evidence type="ECO:0008006" key="5">
    <source>
        <dbReference type="Google" id="ProtNLM"/>
    </source>
</evidence>
<name>A0A1X3DLB2_9NEIS</name>
<keyword evidence="4" id="KW-1185">Reference proteome</keyword>
<evidence type="ECO:0000313" key="1">
    <source>
        <dbReference type="EMBL" id="OSI24692.1"/>
    </source>
</evidence>
<dbReference type="EMBL" id="MTAC01000001">
    <property type="protein sequence ID" value="OSI37079.1"/>
    <property type="molecule type" value="Genomic_DNA"/>
</dbReference>
<protein>
    <recommendedName>
        <fullName evidence="5">DUF2288 domain-containing protein</fullName>
    </recommendedName>
</protein>
<sequence>MPDHLLNDKLNLETARISWHELQTHFARGAAVYVSAELDLIETARMMADDNAEGLGKLMQNGLFGLVSEEQARRFLADNQQMWAVVVAPWVLVQPCVDGEPAGRKN</sequence>
<dbReference type="Proteomes" id="UP000193346">
    <property type="component" value="Unassembled WGS sequence"/>
</dbReference>
<dbReference type="Pfam" id="PF10052">
    <property type="entry name" value="DUF2288"/>
    <property type="match status" value="1"/>
</dbReference>
<dbReference type="STRING" id="1931275.BV914_02585"/>
<dbReference type="Proteomes" id="UP000193303">
    <property type="component" value="Unassembled WGS sequence"/>
</dbReference>
<reference evidence="3" key="2">
    <citation type="submission" date="2017-01" db="EMBL/GenBank/DDBJ databases">
        <authorList>
            <person name="Mah S.A."/>
            <person name="Swanson W.J."/>
            <person name="Moy G.W."/>
            <person name="Vacquier V.D."/>
        </authorList>
    </citation>
    <scope>NUCLEOTIDE SEQUENCE [LARGE SCALE GENOMIC DNA]</scope>
    <source>
        <strain evidence="3">124861</strain>
    </source>
</reference>
<accession>A0A1X3DLB2</accession>
<dbReference type="EMBL" id="MTAB01000003">
    <property type="protein sequence ID" value="OSI24692.1"/>
    <property type="molecule type" value="Genomic_DNA"/>
</dbReference>
<comment type="caution">
    <text evidence="1">The sequence shown here is derived from an EMBL/GenBank/DDBJ whole genome shotgun (WGS) entry which is preliminary data.</text>
</comment>
<gene>
    <name evidence="1" type="ORF">BV912_02245</name>
    <name evidence="2" type="ORF">BV913_00130</name>
</gene>
<dbReference type="RefSeq" id="WP_085358127.1">
    <property type="nucleotide sequence ID" value="NZ_CP091509.1"/>
</dbReference>
<evidence type="ECO:0000313" key="4">
    <source>
        <dbReference type="Proteomes" id="UP000193346"/>
    </source>
</evidence>
<dbReference type="InterPro" id="IPR018741">
    <property type="entry name" value="DUF2288"/>
</dbReference>